<dbReference type="Pfam" id="PF01914">
    <property type="entry name" value="MarC"/>
    <property type="match status" value="1"/>
</dbReference>
<dbReference type="EMBL" id="CP053073">
    <property type="protein sequence ID" value="QJR14344.1"/>
    <property type="molecule type" value="Genomic_DNA"/>
</dbReference>
<keyword evidence="9" id="KW-1185">Reference proteome</keyword>
<dbReference type="RefSeq" id="WP_171161110.1">
    <property type="nucleotide sequence ID" value="NZ_CP053073.1"/>
</dbReference>
<dbReference type="PANTHER" id="PTHR33508">
    <property type="entry name" value="UPF0056 MEMBRANE PROTEIN YHCE"/>
    <property type="match status" value="1"/>
</dbReference>
<feature type="transmembrane region" description="Helical" evidence="7">
    <location>
        <begin position="51"/>
        <end position="73"/>
    </location>
</feature>
<dbReference type="KEGG" id="upl:DSM104440_01140"/>
<keyword evidence="5 7" id="KW-1133">Transmembrane helix</keyword>
<dbReference type="AlphaFoldDB" id="A0A6M4H7J7"/>
<accession>A0A6M4H7J7</accession>
<evidence type="ECO:0000256" key="5">
    <source>
        <dbReference type="ARBA" id="ARBA00022989"/>
    </source>
</evidence>
<comment type="subcellular location">
    <subcellularLocation>
        <location evidence="1 7">Cell membrane</location>
        <topology evidence="1 7">Multi-pass membrane protein</topology>
    </subcellularLocation>
</comment>
<dbReference type="NCBIfam" id="TIGR00427">
    <property type="entry name" value="NAAT family transporter"/>
    <property type="match status" value="1"/>
</dbReference>
<keyword evidence="6 7" id="KW-0472">Membrane</keyword>
<evidence type="ECO:0000256" key="2">
    <source>
        <dbReference type="ARBA" id="ARBA00009784"/>
    </source>
</evidence>
<evidence type="ECO:0000313" key="9">
    <source>
        <dbReference type="Proteomes" id="UP000503096"/>
    </source>
</evidence>
<dbReference type="FunCoup" id="A0A6M4H7J7">
    <property type="interactions" value="32"/>
</dbReference>
<organism evidence="8 9">
    <name type="scientific">Usitatibacter palustris</name>
    <dbReference type="NCBI Taxonomy" id="2732487"/>
    <lineage>
        <taxon>Bacteria</taxon>
        <taxon>Pseudomonadati</taxon>
        <taxon>Pseudomonadota</taxon>
        <taxon>Betaproteobacteria</taxon>
        <taxon>Nitrosomonadales</taxon>
        <taxon>Usitatibacteraceae</taxon>
        <taxon>Usitatibacter</taxon>
    </lineage>
</organism>
<dbReference type="InParanoid" id="A0A6M4H7J7"/>
<evidence type="ECO:0000256" key="1">
    <source>
        <dbReference type="ARBA" id="ARBA00004651"/>
    </source>
</evidence>
<feature type="transmembrane region" description="Helical" evidence="7">
    <location>
        <begin position="153"/>
        <end position="173"/>
    </location>
</feature>
<evidence type="ECO:0000256" key="7">
    <source>
        <dbReference type="RuleBase" id="RU362048"/>
    </source>
</evidence>
<comment type="similarity">
    <text evidence="2 7">Belongs to the UPF0056 (MarC) family.</text>
</comment>
<name>A0A6M4H7J7_9PROT</name>
<comment type="caution">
    <text evidence="7">Lacks conserved residue(s) required for the propagation of feature annotation.</text>
</comment>
<feature type="transmembrane region" description="Helical" evidence="7">
    <location>
        <begin position="185"/>
        <end position="211"/>
    </location>
</feature>
<evidence type="ECO:0000313" key="8">
    <source>
        <dbReference type="EMBL" id="QJR14344.1"/>
    </source>
</evidence>
<dbReference type="GO" id="GO:0005886">
    <property type="term" value="C:plasma membrane"/>
    <property type="evidence" value="ECO:0007669"/>
    <property type="project" value="UniProtKB-SubCell"/>
</dbReference>
<evidence type="ECO:0000256" key="3">
    <source>
        <dbReference type="ARBA" id="ARBA00022475"/>
    </source>
</evidence>
<protein>
    <recommendedName>
        <fullName evidence="7">UPF0056 membrane protein</fullName>
    </recommendedName>
</protein>
<dbReference type="PANTHER" id="PTHR33508:SF1">
    <property type="entry name" value="UPF0056 MEMBRANE PROTEIN YHCE"/>
    <property type="match status" value="1"/>
</dbReference>
<gene>
    <name evidence="8" type="ORF">DSM104440_01140</name>
</gene>
<sequence length="225" mass="23900">MEFDFALVLKTALLAIGALLPITNPPGAAPVFMRFTSGLEEPLRVAMARSVAMNCFFLLVASAFVGVYVLAYFGISLSVVRVGGGLLVAATAWRMLTADEGSDDAQKPAPRRVSPEKIRGHAFYPLAFPLIVGPGSIATAITIGTTLPRHDVAAIWAGIGLVLGLAGVALAIYLANRYAPRLMRLLGDTGTAVFLQLMAFILLCIGVQIVWDGVSELLKPWRPGH</sequence>
<evidence type="ECO:0000256" key="6">
    <source>
        <dbReference type="ARBA" id="ARBA00023136"/>
    </source>
</evidence>
<evidence type="ECO:0000256" key="4">
    <source>
        <dbReference type="ARBA" id="ARBA00022692"/>
    </source>
</evidence>
<reference evidence="8 9" key="1">
    <citation type="submission" date="2020-04" db="EMBL/GenBank/DDBJ databases">
        <title>Usitatibacter rugosus gen. nov., sp. nov. and Usitatibacter palustris sp. nov., novel members of Usitatibacteraceae fam. nov. within the order Nitrosomonadales isolated from soil.</title>
        <authorList>
            <person name="Huber K.J."/>
            <person name="Neumann-Schaal M."/>
            <person name="Geppert A."/>
            <person name="Luckner M."/>
            <person name="Wanner G."/>
            <person name="Overmann J."/>
        </authorList>
    </citation>
    <scope>NUCLEOTIDE SEQUENCE [LARGE SCALE GENOMIC DNA]</scope>
    <source>
        <strain evidence="8 9">Swamp67</strain>
    </source>
</reference>
<feature type="transmembrane region" description="Helical" evidence="7">
    <location>
        <begin position="122"/>
        <end position="147"/>
    </location>
</feature>
<proteinExistence type="inferred from homology"/>
<keyword evidence="4 7" id="KW-0812">Transmembrane</keyword>
<dbReference type="InterPro" id="IPR002771">
    <property type="entry name" value="Multi_antbiot-R_MarC"/>
</dbReference>
<dbReference type="Proteomes" id="UP000503096">
    <property type="component" value="Chromosome"/>
</dbReference>
<keyword evidence="3" id="KW-1003">Cell membrane</keyword>